<evidence type="ECO:0000259" key="2">
    <source>
        <dbReference type="Pfam" id="PF22570"/>
    </source>
</evidence>
<dbReference type="EMBL" id="SKFG01000008">
    <property type="protein sequence ID" value="TCZ77722.1"/>
    <property type="molecule type" value="Genomic_DNA"/>
</dbReference>
<feature type="transmembrane region" description="Helical" evidence="1">
    <location>
        <begin position="29"/>
        <end position="49"/>
    </location>
</feature>
<proteinExistence type="predicted"/>
<feature type="transmembrane region" description="Helical" evidence="1">
    <location>
        <begin position="6"/>
        <end position="22"/>
    </location>
</feature>
<accession>A0A4V6P6C3</accession>
<keyword evidence="1" id="KW-0812">Transmembrane</keyword>
<protein>
    <recommendedName>
        <fullName evidence="2">LiaF transmembrane domain-containing protein</fullName>
    </recommendedName>
</protein>
<gene>
    <name evidence="3" type="ORF">E0485_09580</name>
</gene>
<organism evidence="3 4">
    <name type="scientific">Paenibacillus albiflavus</name>
    <dbReference type="NCBI Taxonomy" id="2545760"/>
    <lineage>
        <taxon>Bacteria</taxon>
        <taxon>Bacillati</taxon>
        <taxon>Bacillota</taxon>
        <taxon>Bacilli</taxon>
        <taxon>Bacillales</taxon>
        <taxon>Paenibacillaceae</taxon>
        <taxon>Paenibacillus</taxon>
    </lineage>
</organism>
<keyword evidence="4" id="KW-1185">Reference proteome</keyword>
<dbReference type="OrthoDB" id="2679996at2"/>
<sequence>MRASRNTGVAVALIALGAIILLSRTGFFFGPVMGFILPIIMLGLGYYGIKNGSKFGWVIAILGGIILFAKLTPLFIMILAVAMVVFGISMLGKKSQV</sequence>
<dbReference type="RefSeq" id="WP_132417806.1">
    <property type="nucleotide sequence ID" value="NZ_SKFG01000008.1"/>
</dbReference>
<keyword evidence="1" id="KW-1133">Transmembrane helix</keyword>
<reference evidence="3 4" key="1">
    <citation type="submission" date="2019-03" db="EMBL/GenBank/DDBJ databases">
        <authorList>
            <person name="Kim M.K.M."/>
        </authorList>
    </citation>
    <scope>NUCLEOTIDE SEQUENCE [LARGE SCALE GENOMIC DNA]</scope>
    <source>
        <strain evidence="3 4">18JY21-1</strain>
    </source>
</reference>
<keyword evidence="1" id="KW-0472">Membrane</keyword>
<dbReference type="InterPro" id="IPR054331">
    <property type="entry name" value="LiaF_TM"/>
</dbReference>
<evidence type="ECO:0000313" key="4">
    <source>
        <dbReference type="Proteomes" id="UP000295418"/>
    </source>
</evidence>
<dbReference type="Pfam" id="PF22570">
    <property type="entry name" value="LiaF-TM"/>
    <property type="match status" value="1"/>
</dbReference>
<name>A0A4V6P6C3_9BACL</name>
<evidence type="ECO:0000313" key="3">
    <source>
        <dbReference type="EMBL" id="TCZ77722.1"/>
    </source>
</evidence>
<comment type="caution">
    <text evidence="3">The sequence shown here is derived from an EMBL/GenBank/DDBJ whole genome shotgun (WGS) entry which is preliminary data.</text>
</comment>
<evidence type="ECO:0000256" key="1">
    <source>
        <dbReference type="SAM" id="Phobius"/>
    </source>
</evidence>
<dbReference type="Proteomes" id="UP000295418">
    <property type="component" value="Unassembled WGS sequence"/>
</dbReference>
<feature type="transmembrane region" description="Helical" evidence="1">
    <location>
        <begin position="55"/>
        <end position="88"/>
    </location>
</feature>
<dbReference type="AlphaFoldDB" id="A0A4V6P6C3"/>
<feature type="domain" description="LiaF transmembrane" evidence="2">
    <location>
        <begin position="10"/>
        <end position="95"/>
    </location>
</feature>